<dbReference type="InterPro" id="IPR036397">
    <property type="entry name" value="RNaseH_sf"/>
</dbReference>
<dbReference type="Pfam" id="PF00665">
    <property type="entry name" value="rve"/>
    <property type="match status" value="1"/>
</dbReference>
<dbReference type="InterPro" id="IPR055247">
    <property type="entry name" value="InsJ-like_HTH"/>
</dbReference>
<dbReference type="PANTHER" id="PTHR35004:SF6">
    <property type="entry name" value="TRANSPOSASE"/>
    <property type="match status" value="1"/>
</dbReference>
<proteinExistence type="predicted"/>
<dbReference type="GO" id="GO:0015074">
    <property type="term" value="P:DNA integration"/>
    <property type="evidence" value="ECO:0007669"/>
    <property type="project" value="InterPro"/>
</dbReference>
<dbReference type="PROSITE" id="PS50994">
    <property type="entry name" value="INTEGRASE"/>
    <property type="match status" value="1"/>
</dbReference>
<dbReference type="Gene3D" id="3.30.420.10">
    <property type="entry name" value="Ribonuclease H-like superfamily/Ribonuclease H"/>
    <property type="match status" value="1"/>
</dbReference>
<dbReference type="InterPro" id="IPR015378">
    <property type="entry name" value="Transposase-like_Mu_C"/>
</dbReference>
<evidence type="ECO:0000256" key="1">
    <source>
        <dbReference type="SAM" id="MobiDB-lite"/>
    </source>
</evidence>
<dbReference type="PANTHER" id="PTHR35004">
    <property type="entry name" value="TRANSPOSASE RV3428C-RELATED"/>
    <property type="match status" value="1"/>
</dbReference>
<feature type="region of interest" description="Disordered" evidence="1">
    <location>
        <begin position="469"/>
        <end position="489"/>
    </location>
</feature>
<feature type="domain" description="Integrase catalytic" evidence="2">
    <location>
        <begin position="162"/>
        <end position="347"/>
    </location>
</feature>
<dbReference type="SUPFAM" id="SSF46689">
    <property type="entry name" value="Homeodomain-like"/>
    <property type="match status" value="1"/>
</dbReference>
<reference evidence="3" key="1">
    <citation type="submission" date="2016-10" db="EMBL/GenBank/DDBJ databases">
        <title>OptrA gene in florfenicol resistant Staphylococci swine origin.</title>
        <authorList>
            <person name="Li D."/>
            <person name="Fan R."/>
            <person name="Wu C."/>
            <person name="Schwarz S."/>
            <person name="Wang Y."/>
        </authorList>
    </citation>
    <scope>NUCLEOTIDE SEQUENCE</scope>
    <source>
        <strain evidence="3">Wo19-3</strain>
    </source>
</reference>
<protein>
    <submittedName>
        <fullName evidence="3">Transposase</fullName>
    </submittedName>
</protein>
<dbReference type="InterPro" id="IPR009057">
    <property type="entry name" value="Homeodomain-like_sf"/>
</dbReference>
<evidence type="ECO:0000313" key="3">
    <source>
        <dbReference type="EMBL" id="AQW34716.1"/>
    </source>
</evidence>
<dbReference type="InterPro" id="IPR036388">
    <property type="entry name" value="WH-like_DNA-bd_sf"/>
</dbReference>
<dbReference type="Gene3D" id="1.10.10.10">
    <property type="entry name" value="Winged helix-like DNA-binding domain superfamily/Winged helix DNA-binding domain"/>
    <property type="match status" value="1"/>
</dbReference>
<name>A0A1S6QLS1_MAMSC</name>
<dbReference type="EMBL" id="KX982172">
    <property type="protein sequence ID" value="AQW34716.1"/>
    <property type="molecule type" value="Genomic_DNA"/>
</dbReference>
<dbReference type="InterPro" id="IPR012337">
    <property type="entry name" value="RNaseH-like_sf"/>
</dbReference>
<gene>
    <name evidence="3" type="primary">orf2</name>
</gene>
<feature type="compositionally biased region" description="Basic residues" evidence="1">
    <location>
        <begin position="477"/>
        <end position="489"/>
    </location>
</feature>
<dbReference type="Pfam" id="PF09299">
    <property type="entry name" value="Mu-transpos_C"/>
    <property type="match status" value="1"/>
</dbReference>
<dbReference type="AlphaFoldDB" id="A0A1S6QLS1"/>
<accession>A0A1S6QLS1</accession>
<dbReference type="InterPro" id="IPR009004">
    <property type="entry name" value="Transposase_Mu_C"/>
</dbReference>
<dbReference type="InterPro" id="IPR001584">
    <property type="entry name" value="Integrase_cat-core"/>
</dbReference>
<dbReference type="Gene3D" id="2.30.30.130">
    <property type="entry name" value="Transposase, Mu, C-terminal"/>
    <property type="match status" value="1"/>
</dbReference>
<dbReference type="Gene3D" id="1.10.10.60">
    <property type="entry name" value="Homeodomain-like"/>
    <property type="match status" value="1"/>
</dbReference>
<dbReference type="Pfam" id="PF13518">
    <property type="entry name" value="HTH_28"/>
    <property type="match status" value="1"/>
</dbReference>
<dbReference type="SUPFAM" id="SSF50610">
    <property type="entry name" value="mu transposase, C-terminal domain"/>
    <property type="match status" value="1"/>
</dbReference>
<dbReference type="SUPFAM" id="SSF53098">
    <property type="entry name" value="Ribonuclease H-like"/>
    <property type="match status" value="1"/>
</dbReference>
<evidence type="ECO:0000259" key="2">
    <source>
        <dbReference type="PROSITE" id="PS50994"/>
    </source>
</evidence>
<dbReference type="GO" id="GO:0003676">
    <property type="term" value="F:nucleic acid binding"/>
    <property type="evidence" value="ECO:0007669"/>
    <property type="project" value="InterPro"/>
</dbReference>
<organism evidence="3">
    <name type="scientific">Mammaliicoccus sciuri</name>
    <name type="common">Staphylococcus sciuri</name>
    <dbReference type="NCBI Taxonomy" id="1296"/>
    <lineage>
        <taxon>Bacteria</taxon>
        <taxon>Bacillati</taxon>
        <taxon>Bacillota</taxon>
        <taxon>Bacilli</taxon>
        <taxon>Bacillales</taxon>
        <taxon>Staphylococcaceae</taxon>
        <taxon>Mammaliicoccus</taxon>
    </lineage>
</organism>
<sequence length="489" mass="58006">MLPFFNGGAEMIQNLADFTEEERKKAMERYRVLEPYLKNLKSVRTVSKSAKIPKRTLYNWINRYKNDGLAGLTDKTRKDKHRIKIDGDIINFVQNEYFSNRGISIASIYRKTKQWCNNKRVPEPSYYQVYNIIKRIPENLKAYSNMNSKKYAEKYDGIFLRECQRPNEIWQADHTMLDIEVLNEKNEIERPWLTIVLDDYSRAIAGFRIEFGSPDTERTALVLRQAIWKKGNSNWPICGIPEKFYTDHGKDYTSEHMQQVSANLKIELIYSKIGIPKGRGKIERFFQTVNLMFLQLLPGYTKNKKSRKHLTLEELNNKFEHFIINEYHYRKHGTTKEKPMQKWNQPDFLPQLPESRELLDLLLLTTSKPRKIHKDGIYFKGLRYFSTNLIAYITEEVFIRYDPQDISEIRVYLNNQFLSIAYCSDLENQSISIKEIERLRANKKRELGKSITRTRHLVQNLNRPKLSNEELSNNAKQVKKSKLKRYKND</sequence>